<dbReference type="Proteomes" id="UP000218288">
    <property type="component" value="Chromosome"/>
</dbReference>
<feature type="coiled-coil region" evidence="1">
    <location>
        <begin position="46"/>
        <end position="73"/>
    </location>
</feature>
<organism evidence="2 3">
    <name type="scientific">Methylorubrum populi</name>
    <dbReference type="NCBI Taxonomy" id="223967"/>
    <lineage>
        <taxon>Bacteria</taxon>
        <taxon>Pseudomonadati</taxon>
        <taxon>Pseudomonadota</taxon>
        <taxon>Alphaproteobacteria</taxon>
        <taxon>Hyphomicrobiales</taxon>
        <taxon>Methylobacteriaceae</taxon>
        <taxon>Methylorubrum</taxon>
    </lineage>
</organism>
<evidence type="ECO:0000313" key="3">
    <source>
        <dbReference type="Proteomes" id="UP000218288"/>
    </source>
</evidence>
<reference evidence="2 3" key="1">
    <citation type="journal article" date="2016" name="Genome Announc.">
        <title>Complete Genome Sequence of Methylobacterium populi P-1M, Isolated from Pink-Pigmented Household Biofilm.</title>
        <authorList>
            <person name="Morohoshi T."/>
            <person name="Ikeda T."/>
        </authorList>
    </citation>
    <scope>NUCLEOTIDE SEQUENCE [LARGE SCALE GENOMIC DNA]</scope>
    <source>
        <strain evidence="2 3">P-1M</strain>
    </source>
</reference>
<name>A0A160PB46_9HYPH</name>
<gene>
    <name evidence="2" type="ORF">MPPM_0760</name>
</gene>
<dbReference type="AlphaFoldDB" id="A0A160PB46"/>
<sequence>MSVSPSTLIPASDRWGPFADDLDLAERRARLRALRSVVHLLIGPRAGQLRALLKEAENDAALLSAALKALDALAPLDRRRVLASYAAIERPSPEVRR</sequence>
<accession>A0A160PB46</accession>
<protein>
    <submittedName>
        <fullName evidence="2">Uncharacterized protein</fullName>
    </submittedName>
</protein>
<proteinExistence type="predicted"/>
<evidence type="ECO:0000313" key="2">
    <source>
        <dbReference type="EMBL" id="BAU89365.1"/>
    </source>
</evidence>
<keyword evidence="1" id="KW-0175">Coiled coil</keyword>
<dbReference type="EMBL" id="AP014809">
    <property type="protein sequence ID" value="BAU89365.1"/>
    <property type="molecule type" value="Genomic_DNA"/>
</dbReference>
<evidence type="ECO:0000256" key="1">
    <source>
        <dbReference type="SAM" id="Coils"/>
    </source>
</evidence>
<dbReference type="RefSeq" id="WP_197705067.1">
    <property type="nucleotide sequence ID" value="NZ_AP014809.1"/>
</dbReference>